<feature type="domain" description="Helicase XPB/Ssl2 N-terminal" evidence="1">
    <location>
        <begin position="465"/>
        <end position="585"/>
    </location>
</feature>
<organism evidence="2 3">
    <name type="scientific">Brachybacterium phenoliresistens</name>
    <dbReference type="NCBI Taxonomy" id="396014"/>
    <lineage>
        <taxon>Bacteria</taxon>
        <taxon>Bacillati</taxon>
        <taxon>Actinomycetota</taxon>
        <taxon>Actinomycetes</taxon>
        <taxon>Micrococcales</taxon>
        <taxon>Dermabacteraceae</taxon>
        <taxon>Brachybacterium</taxon>
    </lineage>
</organism>
<dbReference type="RefSeq" id="WP_038371398.1">
    <property type="nucleotide sequence ID" value="NZ_KK069990.1"/>
</dbReference>
<proteinExistence type="predicted"/>
<dbReference type="AlphaFoldDB" id="Z9JVP4"/>
<dbReference type="OrthoDB" id="3415124at2"/>
<gene>
    <name evidence="2" type="ORF">BF93_13545</name>
</gene>
<dbReference type="EMBL" id="JDYK01000004">
    <property type="protein sequence ID" value="EWS81857.1"/>
    <property type="molecule type" value="Genomic_DNA"/>
</dbReference>
<dbReference type="STRING" id="396014.BF93_13545"/>
<keyword evidence="3" id="KW-1185">Reference proteome</keyword>
<reference evidence="2 3" key="1">
    <citation type="submission" date="2014-02" db="EMBL/GenBank/DDBJ databases">
        <title>Genome sequence of Brachybacterium phenoliresistens strain W13A50.</title>
        <authorList>
            <person name="Wang X."/>
        </authorList>
    </citation>
    <scope>NUCLEOTIDE SEQUENCE [LARGE SCALE GENOMIC DNA]</scope>
    <source>
        <strain evidence="2 3">W13A50</strain>
    </source>
</reference>
<protein>
    <recommendedName>
        <fullName evidence="1">Helicase XPB/Ssl2 N-terminal domain-containing protein</fullName>
    </recommendedName>
</protein>
<dbReference type="HOGENOM" id="CLU_013420_0_0_11"/>
<dbReference type="eggNOG" id="COG2378">
    <property type="taxonomic scope" value="Bacteria"/>
</dbReference>
<name>Z9JVP4_9MICO</name>
<sequence>MPAQPRSLADALRTFTDEQLQHLLDARQDLLAPLPQGIGPLAARAASAPSTQRALLRLDRPALQVVEALAVLPEPVRPEDLAPAVGADPQDLAPVLERLRGLALVWGTEQLRLVRALREGLRHPAGLAPALEGDPSDQEAAELVERARRRGPEIAAALEALAWGPARLEAGQSPLAAVLAEARVAVPGTGDVLRIPRSVHRVLREGRVHRRLAAEPPRLEAVEVRERFAGSRTAQAVDAAFEALRIAGTIGRWDAEGPGVLTRGGLPQRELRRLAEEADAPLSDYVTVLQSCWTAGLVGHDGLTWQPTRDWDLFLERSAEQRWAELVLGWCRSEDLPSLVGTSDAQGPVRPALSAVTRRPGCRARRRSLLDLHARLRQDRPDAAAEEGSLVEALAWHHPLVPRPVLEQEVTAFRQEAAALGLVLAGVLSELGAALAEVEGLPEAEADARLVEALARHAPAPVDEVLLDADLTAVIPGRPSPRLAVLEQWTEPVSRGGGLTLRFTPQSVRRALDAGADPDALQEMLAEASRTPVPQALEVLLRDERRRHGRVAVIPAVTAVSAEAEVLSIVVSHPEAASLDLHRIAPTLAVTMSGPAAVMRAIERTGLSGVAVGRDGTVSAPERIHRLPGAHREDTTDIGPELPLDPAEAVLRIRAADAGETAVPVADRLLDAIARSAELRIGIVDGRGGIAVRQVLPLALDGGRLRARDAADGEEFTVLVHRVTLG</sequence>
<accession>Z9JVP4</accession>
<dbReference type="InterPro" id="IPR032830">
    <property type="entry name" value="XPB/Ssl2_N"/>
</dbReference>
<evidence type="ECO:0000313" key="3">
    <source>
        <dbReference type="Proteomes" id="UP000023067"/>
    </source>
</evidence>
<dbReference type="PATRIC" id="fig|396014.3.peg.1062"/>
<evidence type="ECO:0000259" key="1">
    <source>
        <dbReference type="Pfam" id="PF13625"/>
    </source>
</evidence>
<dbReference type="Proteomes" id="UP000023067">
    <property type="component" value="Unassembled WGS sequence"/>
</dbReference>
<evidence type="ECO:0000313" key="2">
    <source>
        <dbReference type="EMBL" id="EWS81857.1"/>
    </source>
</evidence>
<comment type="caution">
    <text evidence="2">The sequence shown here is derived from an EMBL/GenBank/DDBJ whole genome shotgun (WGS) entry which is preliminary data.</text>
</comment>
<dbReference type="Pfam" id="PF13625">
    <property type="entry name" value="Helicase_C_3"/>
    <property type="match status" value="1"/>
</dbReference>